<feature type="zinc finger region" description="C3H1-type" evidence="19">
    <location>
        <begin position="119"/>
        <end position="144"/>
    </location>
</feature>
<feature type="region of interest" description="Disordered" evidence="21">
    <location>
        <begin position="1"/>
        <end position="83"/>
    </location>
</feature>
<dbReference type="PROSITE" id="PS50103">
    <property type="entry name" value="ZF_C3H1"/>
    <property type="match status" value="2"/>
</dbReference>
<feature type="compositionally biased region" description="Basic and acidic residues" evidence="21">
    <location>
        <begin position="21"/>
        <end position="32"/>
    </location>
</feature>
<dbReference type="InterPro" id="IPR013785">
    <property type="entry name" value="Aldolase_TIM"/>
</dbReference>
<feature type="region of interest" description="Disordered" evidence="21">
    <location>
        <begin position="189"/>
        <end position="214"/>
    </location>
</feature>
<accession>A0A9W8M049</accession>
<keyword evidence="12 20" id="KW-0521">NADP</keyword>
<evidence type="ECO:0000256" key="20">
    <source>
        <dbReference type="RuleBase" id="RU291113"/>
    </source>
</evidence>
<keyword evidence="8 19" id="KW-0479">Metal-binding</keyword>
<dbReference type="InterPro" id="IPR000571">
    <property type="entry name" value="Znf_CCCH"/>
</dbReference>
<feature type="domain" description="C3H1-type" evidence="22">
    <location>
        <begin position="79"/>
        <end position="106"/>
    </location>
</feature>
<comment type="catalytic activity">
    <reaction evidence="17">
        <text>a 5,6-dihydrouridine in mRNA + NADP(+) = a uridine in mRNA + NADPH + H(+)</text>
        <dbReference type="Rhea" id="RHEA:69855"/>
        <dbReference type="Rhea" id="RHEA-COMP:14658"/>
        <dbReference type="Rhea" id="RHEA-COMP:17789"/>
        <dbReference type="ChEBI" id="CHEBI:15378"/>
        <dbReference type="ChEBI" id="CHEBI:57783"/>
        <dbReference type="ChEBI" id="CHEBI:58349"/>
        <dbReference type="ChEBI" id="CHEBI:65315"/>
        <dbReference type="ChEBI" id="CHEBI:74443"/>
    </reaction>
    <physiologicalReaction direction="right-to-left" evidence="17">
        <dbReference type="Rhea" id="RHEA:69857"/>
    </physiologicalReaction>
</comment>
<dbReference type="PROSITE" id="PS01136">
    <property type="entry name" value="UPF0034"/>
    <property type="match status" value="1"/>
</dbReference>
<evidence type="ECO:0000256" key="2">
    <source>
        <dbReference type="ARBA" id="ARBA00012376"/>
    </source>
</evidence>
<comment type="caution">
    <text evidence="23">The sequence shown here is derived from an EMBL/GenBank/DDBJ whole genome shotgun (WGS) entry which is preliminary data.</text>
</comment>
<keyword evidence="14 20" id="KW-0520">NAD</keyword>
<comment type="cofactor">
    <cofactor evidence="1 20">
        <name>FMN</name>
        <dbReference type="ChEBI" id="CHEBI:58210"/>
    </cofactor>
</comment>
<protein>
    <recommendedName>
        <fullName evidence="3 20">tRNA-dihydrouridine(47) synthase [NAD(P)(+)]</fullName>
        <ecNumber evidence="2 20">1.3.1.89</ecNumber>
    </recommendedName>
    <alternativeName>
        <fullName evidence="20">tRNA-dihydrouridine synthase 3</fullName>
    </alternativeName>
</protein>
<evidence type="ECO:0000313" key="24">
    <source>
        <dbReference type="Proteomes" id="UP001139887"/>
    </source>
</evidence>
<keyword evidence="11 19" id="KW-0862">Zinc</keyword>
<evidence type="ECO:0000256" key="5">
    <source>
        <dbReference type="ARBA" id="ARBA00022643"/>
    </source>
</evidence>
<dbReference type="Gene3D" id="4.10.1000.10">
    <property type="entry name" value="Zinc finger, CCCH-type"/>
    <property type="match status" value="1"/>
</dbReference>
<proteinExistence type="inferred from homology"/>
<keyword evidence="7 20" id="KW-0819">tRNA processing</keyword>
<keyword evidence="4 20" id="KW-0285">Flavoprotein</keyword>
<comment type="catalytic activity">
    <reaction evidence="15">
        <text>5,6-dihydrouridine(47) in tRNA + NAD(+) = uridine(47) in tRNA + NADH + H(+)</text>
        <dbReference type="Rhea" id="RHEA:53364"/>
        <dbReference type="Rhea" id="RHEA-COMP:13539"/>
        <dbReference type="Rhea" id="RHEA-COMP:13540"/>
        <dbReference type="ChEBI" id="CHEBI:15378"/>
        <dbReference type="ChEBI" id="CHEBI:57540"/>
        <dbReference type="ChEBI" id="CHEBI:57945"/>
        <dbReference type="ChEBI" id="CHEBI:65315"/>
        <dbReference type="ChEBI" id="CHEBI:74443"/>
        <dbReference type="EC" id="1.3.1.89"/>
    </reaction>
    <physiologicalReaction direction="right-to-left" evidence="15">
        <dbReference type="Rhea" id="RHEA:53366"/>
    </physiologicalReaction>
</comment>
<dbReference type="Proteomes" id="UP001139887">
    <property type="component" value="Unassembled WGS sequence"/>
</dbReference>
<evidence type="ECO:0000256" key="21">
    <source>
        <dbReference type="SAM" id="MobiDB-lite"/>
    </source>
</evidence>
<evidence type="ECO:0000256" key="6">
    <source>
        <dbReference type="ARBA" id="ARBA00022664"/>
    </source>
</evidence>
<gene>
    <name evidence="23" type="primary">DUS3L</name>
    <name evidence="23" type="ORF">IWW36_003384</name>
</gene>
<feature type="compositionally biased region" description="Basic and acidic residues" evidence="21">
    <location>
        <begin position="1"/>
        <end position="13"/>
    </location>
</feature>
<keyword evidence="6" id="KW-0507">mRNA processing</keyword>
<organism evidence="23 24">
    <name type="scientific">Coemansia brasiliensis</name>
    <dbReference type="NCBI Taxonomy" id="2650707"/>
    <lineage>
        <taxon>Eukaryota</taxon>
        <taxon>Fungi</taxon>
        <taxon>Fungi incertae sedis</taxon>
        <taxon>Zoopagomycota</taxon>
        <taxon>Kickxellomycotina</taxon>
        <taxon>Kickxellomycetes</taxon>
        <taxon>Kickxellales</taxon>
        <taxon>Kickxellaceae</taxon>
        <taxon>Coemansia</taxon>
    </lineage>
</organism>
<dbReference type="GO" id="GO:0050660">
    <property type="term" value="F:flavin adenine dinucleotide binding"/>
    <property type="evidence" value="ECO:0007669"/>
    <property type="project" value="UniProtKB-UniRule"/>
</dbReference>
<evidence type="ECO:0000256" key="13">
    <source>
        <dbReference type="ARBA" id="ARBA00023002"/>
    </source>
</evidence>
<dbReference type="GO" id="GO:0102265">
    <property type="term" value="F:tRNA-dihydrouridine47 synthase activity"/>
    <property type="evidence" value="ECO:0007669"/>
    <property type="project" value="UniProtKB-EC"/>
</dbReference>
<keyword evidence="5 20" id="KW-0288">FMN</keyword>
<name>A0A9W8M049_9FUNG</name>
<dbReference type="GO" id="GO:0006397">
    <property type="term" value="P:mRNA processing"/>
    <property type="evidence" value="ECO:0007669"/>
    <property type="project" value="UniProtKB-KW"/>
</dbReference>
<evidence type="ECO:0000256" key="18">
    <source>
        <dbReference type="ARBA" id="ARBA00049513"/>
    </source>
</evidence>
<evidence type="ECO:0000256" key="19">
    <source>
        <dbReference type="PROSITE-ProRule" id="PRU00723"/>
    </source>
</evidence>
<dbReference type="AlphaFoldDB" id="A0A9W8M049"/>
<dbReference type="GO" id="GO:0003723">
    <property type="term" value="F:RNA binding"/>
    <property type="evidence" value="ECO:0007669"/>
    <property type="project" value="TreeGrafter"/>
</dbReference>
<dbReference type="Pfam" id="PF25585">
    <property type="entry name" value="zf-CCCH_DUS3L"/>
    <property type="match status" value="2"/>
</dbReference>
<keyword evidence="9" id="KW-0677">Repeat</keyword>
<evidence type="ECO:0000256" key="8">
    <source>
        <dbReference type="ARBA" id="ARBA00022723"/>
    </source>
</evidence>
<keyword evidence="24" id="KW-1185">Reference proteome</keyword>
<dbReference type="PANTHER" id="PTHR45846:SF1">
    <property type="entry name" value="TRNA-DIHYDROURIDINE(47) SYNTHASE [NAD(P)(+)]-LIKE"/>
    <property type="match status" value="1"/>
</dbReference>
<dbReference type="InterPro" id="IPR035587">
    <property type="entry name" value="DUS-like_FMN-bd"/>
</dbReference>
<evidence type="ECO:0000256" key="7">
    <source>
        <dbReference type="ARBA" id="ARBA00022694"/>
    </source>
</evidence>
<dbReference type="Pfam" id="PF01207">
    <property type="entry name" value="Dus"/>
    <property type="match status" value="1"/>
</dbReference>
<evidence type="ECO:0000256" key="4">
    <source>
        <dbReference type="ARBA" id="ARBA00022630"/>
    </source>
</evidence>
<evidence type="ECO:0000256" key="15">
    <source>
        <dbReference type="ARBA" id="ARBA00048266"/>
    </source>
</evidence>
<feature type="compositionally biased region" description="Basic and acidic residues" evidence="21">
    <location>
        <begin position="204"/>
        <end position="213"/>
    </location>
</feature>
<dbReference type="CDD" id="cd02801">
    <property type="entry name" value="DUS_like_FMN"/>
    <property type="match status" value="1"/>
</dbReference>
<dbReference type="SUPFAM" id="SSF51395">
    <property type="entry name" value="FMN-linked oxidoreductases"/>
    <property type="match status" value="1"/>
</dbReference>
<dbReference type="EC" id="1.3.1.89" evidence="2 20"/>
<comment type="similarity">
    <text evidence="20">Belongs to the dus family. Dus3 subfamily.</text>
</comment>
<keyword evidence="13 20" id="KW-0560">Oxidoreductase</keyword>
<dbReference type="EMBL" id="JANBUW010000185">
    <property type="protein sequence ID" value="KAJ2848302.1"/>
    <property type="molecule type" value="Genomic_DNA"/>
</dbReference>
<evidence type="ECO:0000256" key="17">
    <source>
        <dbReference type="ARBA" id="ARBA00049447"/>
    </source>
</evidence>
<feature type="zinc finger region" description="C3H1-type" evidence="19">
    <location>
        <begin position="79"/>
        <end position="106"/>
    </location>
</feature>
<comment type="function">
    <text evidence="20">Catalyzes the synthesis of dihydrouridine, a modified base found in the D-loop of most tRNAs. Specifically modifies U47 in cytoplasmic tRNAs.</text>
</comment>
<dbReference type="InterPro" id="IPR018517">
    <property type="entry name" value="tRNA_hU_synthase_CS"/>
</dbReference>
<keyword evidence="10 19" id="KW-0863">Zinc-finger</keyword>
<evidence type="ECO:0000256" key="11">
    <source>
        <dbReference type="ARBA" id="ARBA00022833"/>
    </source>
</evidence>
<dbReference type="Gene3D" id="3.20.20.70">
    <property type="entry name" value="Aldolase class I"/>
    <property type="match status" value="1"/>
</dbReference>
<comment type="catalytic activity">
    <reaction evidence="16">
        <text>a 5,6-dihydrouridine in mRNA + NAD(+) = a uridine in mRNA + NADH + H(+)</text>
        <dbReference type="Rhea" id="RHEA:69851"/>
        <dbReference type="Rhea" id="RHEA-COMP:14658"/>
        <dbReference type="Rhea" id="RHEA-COMP:17789"/>
        <dbReference type="ChEBI" id="CHEBI:15378"/>
        <dbReference type="ChEBI" id="CHEBI:57540"/>
        <dbReference type="ChEBI" id="CHEBI:57945"/>
        <dbReference type="ChEBI" id="CHEBI:65315"/>
        <dbReference type="ChEBI" id="CHEBI:74443"/>
    </reaction>
    <physiologicalReaction direction="right-to-left" evidence="16">
        <dbReference type="Rhea" id="RHEA:69853"/>
    </physiologicalReaction>
</comment>
<evidence type="ECO:0000259" key="22">
    <source>
        <dbReference type="PROSITE" id="PS50103"/>
    </source>
</evidence>
<dbReference type="FunFam" id="3.20.20.70:FF:000067">
    <property type="entry name" value="tRNA-dihydrouridine(47) synthase [NAD(P)(+)]"/>
    <property type="match status" value="1"/>
</dbReference>
<dbReference type="GO" id="GO:0008270">
    <property type="term" value="F:zinc ion binding"/>
    <property type="evidence" value="ECO:0007669"/>
    <property type="project" value="UniProtKB-KW"/>
</dbReference>
<feature type="domain" description="C3H1-type" evidence="22">
    <location>
        <begin position="119"/>
        <end position="144"/>
    </location>
</feature>
<evidence type="ECO:0000256" key="9">
    <source>
        <dbReference type="ARBA" id="ARBA00022737"/>
    </source>
</evidence>
<dbReference type="OrthoDB" id="259935at2759"/>
<reference evidence="23" key="1">
    <citation type="submission" date="2022-07" db="EMBL/GenBank/DDBJ databases">
        <title>Phylogenomic reconstructions and comparative analyses of Kickxellomycotina fungi.</title>
        <authorList>
            <person name="Reynolds N.K."/>
            <person name="Stajich J.E."/>
            <person name="Barry K."/>
            <person name="Grigoriev I.V."/>
            <person name="Crous P."/>
            <person name="Smith M.E."/>
        </authorList>
    </citation>
    <scope>NUCLEOTIDE SEQUENCE</scope>
    <source>
        <strain evidence="23">NRRL 1566</strain>
    </source>
</reference>
<evidence type="ECO:0000256" key="12">
    <source>
        <dbReference type="ARBA" id="ARBA00022857"/>
    </source>
</evidence>
<sequence length="570" mass="63961">MAVEQSREEEIAERAAATQAEAKRERRGEAPIKAEYLVQRNDQAEAKPAEAKPDEAKPNEANSSQKDGRKQKRNRKPVERDNLCRKIAQGEECAFGASCKSSHDIQAFMATKPKDLGSTCVLFAKFGKCSFGVRCRFAAAHTTEDFKQITDEQRARPSEERNRMGRDVQIRLRKRQEQFPRTAEYERLWSQTGGPPDGEAGADDSMRVPEGKRARTRKHVEFAGKTYLAPLTTVGNLPFRRICKGFGVDITCSEMALANNIVQGQGTELALLRRHASEDLFGVQLAGSRAEAMGKAAEFVSNNCDVDFIDVNVGCPIDMAFNSGGGSALLAHPRKLERIVRTVVAAADCDVTVKLRMGVTKDALVAHKLVPQLAQWGARMGTLHGRTRQQRYTKLADWDYIAQCHAAAPVPLFGGGDVMSWEDYWEHVEARKQSDGVMIGRGALIKPWVFREIGERRVWDISASERLDMLRDFARFGMEHWGTDSQGIETTRRYMLEWQSFLHRYIPPGLLEVLPQRMNERPPPFVGRSDLETLLASPSASDWIRISEMLLGPAHPDFTFVPKHKSNSYQ</sequence>
<evidence type="ECO:0000256" key="10">
    <source>
        <dbReference type="ARBA" id="ARBA00022771"/>
    </source>
</evidence>
<feature type="compositionally biased region" description="Basic and acidic residues" evidence="21">
    <location>
        <begin position="42"/>
        <end position="58"/>
    </location>
</feature>
<evidence type="ECO:0000256" key="16">
    <source>
        <dbReference type="ARBA" id="ARBA00048342"/>
    </source>
</evidence>
<evidence type="ECO:0000256" key="1">
    <source>
        <dbReference type="ARBA" id="ARBA00001917"/>
    </source>
</evidence>
<evidence type="ECO:0000313" key="23">
    <source>
        <dbReference type="EMBL" id="KAJ2848302.1"/>
    </source>
</evidence>
<dbReference type="PANTHER" id="PTHR45846">
    <property type="entry name" value="TRNA-DIHYDROURIDINE(47) SYNTHASE [NAD(P)(+)]-LIKE"/>
    <property type="match status" value="1"/>
</dbReference>
<comment type="catalytic activity">
    <reaction evidence="18">
        <text>5,6-dihydrouridine(47) in tRNA + NADP(+) = uridine(47) in tRNA + NADPH + H(+)</text>
        <dbReference type="Rhea" id="RHEA:53360"/>
        <dbReference type="Rhea" id="RHEA-COMP:13539"/>
        <dbReference type="Rhea" id="RHEA-COMP:13540"/>
        <dbReference type="ChEBI" id="CHEBI:15378"/>
        <dbReference type="ChEBI" id="CHEBI:57783"/>
        <dbReference type="ChEBI" id="CHEBI:58349"/>
        <dbReference type="ChEBI" id="CHEBI:65315"/>
        <dbReference type="ChEBI" id="CHEBI:74443"/>
        <dbReference type="EC" id="1.3.1.89"/>
    </reaction>
    <physiologicalReaction direction="right-to-left" evidence="18">
        <dbReference type="Rhea" id="RHEA:53362"/>
    </physiologicalReaction>
</comment>
<evidence type="ECO:0000256" key="14">
    <source>
        <dbReference type="ARBA" id="ARBA00023027"/>
    </source>
</evidence>
<evidence type="ECO:0000256" key="3">
    <source>
        <dbReference type="ARBA" id="ARBA00022143"/>
    </source>
</evidence>